<name>A0A220VHF8_9GAMM</name>
<evidence type="ECO:0000259" key="3">
    <source>
        <dbReference type="Pfam" id="PF13193"/>
    </source>
</evidence>
<dbReference type="InterPro" id="IPR020845">
    <property type="entry name" value="AMP-binding_CS"/>
</dbReference>
<dbReference type="KEGG" id="pmai:CF386_11195"/>
<dbReference type="InterPro" id="IPR045851">
    <property type="entry name" value="AMP-bd_C_sf"/>
</dbReference>
<gene>
    <name evidence="5" type="ORF">CF386_11195</name>
</gene>
<evidence type="ECO:0000313" key="6">
    <source>
        <dbReference type="Proteomes" id="UP000242175"/>
    </source>
</evidence>
<keyword evidence="6" id="KW-1185">Reference proteome</keyword>
<evidence type="ECO:0000259" key="4">
    <source>
        <dbReference type="Pfam" id="PF16177"/>
    </source>
</evidence>
<dbReference type="Pfam" id="PF00501">
    <property type="entry name" value="AMP-binding"/>
    <property type="match status" value="1"/>
</dbReference>
<evidence type="ECO:0000259" key="2">
    <source>
        <dbReference type="Pfam" id="PF00501"/>
    </source>
</evidence>
<evidence type="ECO:0000313" key="5">
    <source>
        <dbReference type="EMBL" id="ASK79612.1"/>
    </source>
</evidence>
<dbReference type="PROSITE" id="PS00455">
    <property type="entry name" value="AMP_BINDING"/>
    <property type="match status" value="1"/>
</dbReference>
<feature type="domain" description="AMP-dependent synthetase/ligase" evidence="2">
    <location>
        <begin position="93"/>
        <end position="443"/>
    </location>
</feature>
<dbReference type="InterPro" id="IPR025110">
    <property type="entry name" value="AMP-bd_C"/>
</dbReference>
<dbReference type="EMBL" id="CP022356">
    <property type="protein sequence ID" value="ASK79612.1"/>
    <property type="molecule type" value="Genomic_DNA"/>
</dbReference>
<protein>
    <submittedName>
        <fullName evidence="5">AMP-dependent synthetase</fullName>
    </submittedName>
</protein>
<accession>A0A220VHF8</accession>
<dbReference type="InterPro" id="IPR032387">
    <property type="entry name" value="ACAS_N"/>
</dbReference>
<dbReference type="Pfam" id="PF16177">
    <property type="entry name" value="ACAS_N"/>
    <property type="match status" value="1"/>
</dbReference>
<dbReference type="PANTHER" id="PTHR44378">
    <property type="entry name" value="ACYL-ACTIVATING ENZYME 17, PEROXISOMAL-RELATED"/>
    <property type="match status" value="1"/>
</dbReference>
<dbReference type="Proteomes" id="UP000242175">
    <property type="component" value="Chromosome small"/>
</dbReference>
<comment type="similarity">
    <text evidence="1">Belongs to the ATP-dependent AMP-binding enzyme family.</text>
</comment>
<dbReference type="RefSeq" id="WP_089074520.1">
    <property type="nucleotide sequence ID" value="NZ_CBCSAM010000008.1"/>
</dbReference>
<dbReference type="InterPro" id="IPR042099">
    <property type="entry name" value="ANL_N_sf"/>
</dbReference>
<dbReference type="SUPFAM" id="SSF56801">
    <property type="entry name" value="Acetyl-CoA synthetase-like"/>
    <property type="match status" value="1"/>
</dbReference>
<sequence>MTEKNHTGTSPIKKVKTNIENSMTDHNILNYDDFLKYSQSDKKGFWSYTVQKLNIVFDKPYRDILNLDLGVHDAKWLYGSSINIAKSCFNADKQDIALIYENKHHQIEQMSYEELKLKCMQFANSLKKQGISPGDRVAIDMPMNPESVIAYLGVILYGAVAVNIADSFSAEEIKTRLNITDVKLVITQDVVTRSGKKIELYSKVKVAGQYPCVVYCNEDKNLELKAEDISWEEFLISNFEDITHYCPPETEMTILFSSGTTGNPKAIPWNHCTPIKSASDAYYHHDVQSKDVVCWPTNLGWMMGPWLVFATLINKGTIALYDDSPLDSQFGHFIENAKVNVLGLVPSIVSSWLQKKTMNQFRWQHLKCFSSSGECSNPHQMKELMEQFDNKPIIEYCGGTETGGGYISSTLIQPNLPSFFSTPTLGGNFVILNDDGELSKRGEVFLIPPIMGLSNKLINGDHFKVYYKDCPKIDGLTLRRHGDNLIQHTNGYYQIQGRSDDAMNLGGIKVSSTQIEELITEISYVNEAAAIELSDKRGGPSKLVICYVGDKNKNDLTDMQNLIKNKLNPLFKVSSCYNLDKLPRTASNKIMRRKLREYYQHQQ</sequence>
<dbReference type="OrthoDB" id="9803968at2"/>
<dbReference type="Pfam" id="PF13193">
    <property type="entry name" value="AMP-binding_C"/>
    <property type="match status" value="1"/>
</dbReference>
<reference evidence="5 6" key="1">
    <citation type="journal article" date="2016" name="Int. J. Syst. Evol. Microbiol.">
        <title>Paraphotobacterium marinum gen. nov., sp. nov., a member of the family Vibrionaceae, isolated from surface seawater.</title>
        <authorList>
            <person name="Huang Z."/>
            <person name="Dong C."/>
            <person name="Shao Z."/>
        </authorList>
    </citation>
    <scope>NUCLEOTIDE SEQUENCE [LARGE SCALE GENOMIC DNA]</scope>
    <source>
        <strain evidence="5 6">NSCS20N07D</strain>
    </source>
</reference>
<dbReference type="AlphaFoldDB" id="A0A220VHF8"/>
<feature type="domain" description="Acetyl-coenzyme A synthetase N-terminal" evidence="4">
    <location>
        <begin position="31"/>
        <end position="88"/>
    </location>
</feature>
<organism evidence="5 6">
    <name type="scientific">Paraphotobacterium marinum</name>
    <dbReference type="NCBI Taxonomy" id="1755811"/>
    <lineage>
        <taxon>Bacteria</taxon>
        <taxon>Pseudomonadati</taxon>
        <taxon>Pseudomonadota</taxon>
        <taxon>Gammaproteobacteria</taxon>
        <taxon>Vibrionales</taxon>
        <taxon>Vibrionaceae</taxon>
        <taxon>Paraphotobacterium</taxon>
    </lineage>
</organism>
<evidence type="ECO:0000256" key="1">
    <source>
        <dbReference type="ARBA" id="ARBA00006432"/>
    </source>
</evidence>
<proteinExistence type="inferred from homology"/>
<feature type="domain" description="AMP-binding enzyme C-terminal" evidence="3">
    <location>
        <begin position="514"/>
        <end position="589"/>
    </location>
</feature>
<dbReference type="PANTHER" id="PTHR44378:SF2">
    <property type="entry name" value="ACYL-ACTIVATING ENZYME 17, PEROXISOMAL-RELATED"/>
    <property type="match status" value="1"/>
</dbReference>
<dbReference type="InterPro" id="IPR000873">
    <property type="entry name" value="AMP-dep_synth/lig_dom"/>
</dbReference>
<dbReference type="Gene3D" id="3.40.50.12780">
    <property type="entry name" value="N-terminal domain of ligase-like"/>
    <property type="match status" value="1"/>
</dbReference>
<dbReference type="Gene3D" id="3.30.300.30">
    <property type="match status" value="1"/>
</dbReference>